<proteinExistence type="predicted"/>
<feature type="region of interest" description="Disordered" evidence="1">
    <location>
        <begin position="1"/>
        <end position="21"/>
    </location>
</feature>
<sequence length="1155" mass="130548">MAVGASSSDTKEAASQKQSLHSAFQDFQAEVARETAKNMITTPTSRASPSIEEDSLESLLVPGAQGRLQFGDPKKRNKHTTRALFTVTNVSDAACRLQSKIQTISPLHTPIEEIQDTLRAVEDGSEALHYQIDSVTRPAIAEEVKEARAILESLDQVVCAWRLEYPDSSPVKIDNRKYFLDPGEGKSTPTILAYCIALVTRVFNSTAQGGGSLILKLLKLFGFTFATLGGRDLNSEQEAALAGIPESIETLEKKFNLDIKCIPYAICPSCSFTHPPTYPNNASRPVYPSVCLERRAPLEEPCGASLLAHGKPLKKYEYYPFFDWFGRFLAQPGIEEYGNKFCDTISSHQSIPVDKIDQTDGRFVHEFRDKDGQLFVADRGNEGRWFFVLNSDFFNVEGNRIRGKKSSTGMIAMSCLNLPLEIRNDNAFLYIPGIIQGPHEPDAKDAEHRHFLKPLVDDLLKGYTRGVRPFSTFLTRKSDTPYSHVSHVAVALASMDFKAIRPFCGLLDVTSHHFCFLCDCWHVAHLGRTDYENWKPLDDERLRKSAEMWRDAMLKDRKAIERLYEKAPETLSKKKVLYGRIHKQKWNAILFVCDNLATFPDHRCPQFQSSLKILKCNVSKEHLTNLLIDWRTNSIQETQVFVWPYFTPIDKPPPVTSWAPTYPLGGFGDTSANTRRLTPGERTEILEDLGKSMNYSSASHVGGIHRVLQQPLAQGEQEIELRKTLGSFPGISLAYVCTDIEQLPDGKFSKFDMVERLIKWRMTKPLEQLKSTPIDSPALLRRVQQAVSEVVTPAWVTNPPPNVGLYEAGVLKADNWRTLFAIHVPLATLSLWKEASPLAAANACDMASVMDTVMHLVCASLVMTKRKLSMSRREQFRHLLRLHIMGLKQNFPGWIFPSHHLAFHIFEFMDLFSGVRHWWLFPFEKMIGKLQRIPTNHKPGEFEHTLQHSFCGGAFFRQWMMRPNAPPILQYCQKLIDKAYNYDHRPVLHDDAAATTSELIESNFAHPISKKTIASAPELTKLLGLDPFESFTRIPATKGDYTIPIEGALGNSYICFRPEGNYQPGQEWVAAQIQHIFRRHKNSPIQFAIHRSQSPRVTVTDPFCDFWANGFEAKLFSSKFSHTLEIIDMKQVAAHSARWTITDDLVIAVNLCSVS</sequence>
<accession>A0AA38JP85</accession>
<reference evidence="2" key="1">
    <citation type="submission" date="2022-08" db="EMBL/GenBank/DDBJ databases">
        <authorList>
            <consortium name="DOE Joint Genome Institute"/>
            <person name="Min B."/>
            <person name="Sierra-Patev S."/>
            <person name="Naranjo-Ortiz M."/>
            <person name="Looney B."/>
            <person name="Konkel Z."/>
            <person name="Slot J.C."/>
            <person name="Sakamoto Y."/>
            <person name="Steenwyk J.L."/>
            <person name="Rokas A."/>
            <person name="Carro J."/>
            <person name="Camarero S."/>
            <person name="Ferreira P."/>
            <person name="Molpeceres G."/>
            <person name="Ruiz-duenas F.J."/>
            <person name="Serrano A."/>
            <person name="Henrissat B."/>
            <person name="Drula E."/>
            <person name="Hughes K.W."/>
            <person name="Mata J.L."/>
            <person name="Ishikawa N.K."/>
            <person name="Vargas-Isla R."/>
            <person name="Ushijima S."/>
            <person name="Smith C.A."/>
            <person name="Ahrendt S."/>
            <person name="Andreopoulos W."/>
            <person name="He G."/>
            <person name="LaButti K."/>
            <person name="Lipzen A."/>
            <person name="Ng V."/>
            <person name="Riley R."/>
            <person name="Sandor L."/>
            <person name="Barry K."/>
            <person name="Martinez A.T."/>
            <person name="Xiao Y."/>
            <person name="Gibbons J.G."/>
            <person name="Terashima K."/>
            <person name="Hibbett D.S."/>
            <person name="Grigoriev I.V."/>
        </authorList>
    </citation>
    <scope>NUCLEOTIDE SEQUENCE</scope>
    <source>
        <strain evidence="2">ET3784</strain>
    </source>
</reference>
<evidence type="ECO:0000313" key="3">
    <source>
        <dbReference type="Proteomes" id="UP001176059"/>
    </source>
</evidence>
<name>A0AA38JP85_9AGAR</name>
<reference evidence="2" key="2">
    <citation type="journal article" date="2023" name="Proc. Natl. Acad. Sci. U.S.A.">
        <title>A global phylogenomic analysis of the shiitake genus Lentinula.</title>
        <authorList>
            <person name="Sierra-Patev S."/>
            <person name="Min B."/>
            <person name="Naranjo-Ortiz M."/>
            <person name="Looney B."/>
            <person name="Konkel Z."/>
            <person name="Slot J.C."/>
            <person name="Sakamoto Y."/>
            <person name="Steenwyk J.L."/>
            <person name="Rokas A."/>
            <person name="Carro J."/>
            <person name="Camarero S."/>
            <person name="Ferreira P."/>
            <person name="Molpeceres G."/>
            <person name="Ruiz-Duenas F.J."/>
            <person name="Serrano A."/>
            <person name="Henrissat B."/>
            <person name="Drula E."/>
            <person name="Hughes K.W."/>
            <person name="Mata J.L."/>
            <person name="Ishikawa N.K."/>
            <person name="Vargas-Isla R."/>
            <person name="Ushijima S."/>
            <person name="Smith C.A."/>
            <person name="Donoghue J."/>
            <person name="Ahrendt S."/>
            <person name="Andreopoulos W."/>
            <person name="He G."/>
            <person name="LaButti K."/>
            <person name="Lipzen A."/>
            <person name="Ng V."/>
            <person name="Riley R."/>
            <person name="Sandor L."/>
            <person name="Barry K."/>
            <person name="Martinez A.T."/>
            <person name="Xiao Y."/>
            <person name="Gibbons J.G."/>
            <person name="Terashima K."/>
            <person name="Grigoriev I.V."/>
            <person name="Hibbett D."/>
        </authorList>
    </citation>
    <scope>NUCLEOTIDE SEQUENCE</scope>
    <source>
        <strain evidence="2">ET3784</strain>
    </source>
</reference>
<keyword evidence="3" id="KW-1185">Reference proteome</keyword>
<evidence type="ECO:0000256" key="1">
    <source>
        <dbReference type="SAM" id="MobiDB-lite"/>
    </source>
</evidence>
<dbReference type="AlphaFoldDB" id="A0AA38JP85"/>
<comment type="caution">
    <text evidence="2">The sequence shown here is derived from an EMBL/GenBank/DDBJ whole genome shotgun (WGS) entry which is preliminary data.</text>
</comment>
<protein>
    <submittedName>
        <fullName evidence="2">Uncharacterized protein</fullName>
    </submittedName>
</protein>
<dbReference type="EMBL" id="JANVFO010000007">
    <property type="protein sequence ID" value="KAJ3735859.1"/>
    <property type="molecule type" value="Genomic_DNA"/>
</dbReference>
<organism evidence="2 3">
    <name type="scientific">Lentinula guzmanii</name>
    <dbReference type="NCBI Taxonomy" id="2804957"/>
    <lineage>
        <taxon>Eukaryota</taxon>
        <taxon>Fungi</taxon>
        <taxon>Dikarya</taxon>
        <taxon>Basidiomycota</taxon>
        <taxon>Agaricomycotina</taxon>
        <taxon>Agaricomycetes</taxon>
        <taxon>Agaricomycetidae</taxon>
        <taxon>Agaricales</taxon>
        <taxon>Marasmiineae</taxon>
        <taxon>Omphalotaceae</taxon>
        <taxon>Lentinula</taxon>
    </lineage>
</organism>
<dbReference type="Proteomes" id="UP001176059">
    <property type="component" value="Unassembled WGS sequence"/>
</dbReference>
<gene>
    <name evidence="2" type="ORF">DFJ43DRAFT_1150625</name>
</gene>
<evidence type="ECO:0000313" key="2">
    <source>
        <dbReference type="EMBL" id="KAJ3735859.1"/>
    </source>
</evidence>